<evidence type="ECO:0000256" key="2">
    <source>
        <dbReference type="ARBA" id="ARBA00023125"/>
    </source>
</evidence>
<dbReference type="Gene3D" id="1.10.10.10">
    <property type="entry name" value="Winged helix-like DNA-binding domain superfamily/Winged helix DNA-binding domain"/>
    <property type="match status" value="1"/>
</dbReference>
<evidence type="ECO:0000256" key="3">
    <source>
        <dbReference type="ARBA" id="ARBA00023163"/>
    </source>
</evidence>
<keyword evidence="1" id="KW-0805">Transcription regulation</keyword>
<dbReference type="RefSeq" id="WP_111631765.1">
    <property type="nucleotide sequence ID" value="NZ_QLLR01000001.1"/>
</dbReference>
<dbReference type="GO" id="GO:0003700">
    <property type="term" value="F:DNA-binding transcription factor activity"/>
    <property type="evidence" value="ECO:0007669"/>
    <property type="project" value="InterPro"/>
</dbReference>
<gene>
    <name evidence="5" type="ORF">LY11_00079</name>
</gene>
<organism evidence="5 6">
    <name type="scientific">Pedobacter cryoconitis</name>
    <dbReference type="NCBI Taxonomy" id="188932"/>
    <lineage>
        <taxon>Bacteria</taxon>
        <taxon>Pseudomonadati</taxon>
        <taxon>Bacteroidota</taxon>
        <taxon>Sphingobacteriia</taxon>
        <taxon>Sphingobacteriales</taxon>
        <taxon>Sphingobacteriaceae</taxon>
        <taxon>Pedobacter</taxon>
    </lineage>
</organism>
<keyword evidence="3" id="KW-0804">Transcription</keyword>
<dbReference type="GO" id="GO:0003677">
    <property type="term" value="F:DNA binding"/>
    <property type="evidence" value="ECO:0007669"/>
    <property type="project" value="UniProtKB-KW"/>
</dbReference>
<dbReference type="OrthoDB" id="362473at2"/>
<protein>
    <submittedName>
        <fullName evidence="5">DNA-binding transcriptional regulator YhcF (GntR family)</fullName>
    </submittedName>
</protein>
<proteinExistence type="predicted"/>
<dbReference type="EMBL" id="QLLR01000001">
    <property type="protein sequence ID" value="RAJ37004.1"/>
    <property type="molecule type" value="Genomic_DNA"/>
</dbReference>
<evidence type="ECO:0000259" key="4">
    <source>
        <dbReference type="Pfam" id="PF00392"/>
    </source>
</evidence>
<dbReference type="Pfam" id="PF00392">
    <property type="entry name" value="GntR"/>
    <property type="match status" value="1"/>
</dbReference>
<dbReference type="Gene3D" id="1.10.287.100">
    <property type="match status" value="1"/>
</dbReference>
<keyword evidence="2 5" id="KW-0238">DNA-binding</keyword>
<evidence type="ECO:0000313" key="5">
    <source>
        <dbReference type="EMBL" id="RAJ37004.1"/>
    </source>
</evidence>
<name>A0A327TA73_9SPHI</name>
<evidence type="ECO:0000256" key="1">
    <source>
        <dbReference type="ARBA" id="ARBA00023015"/>
    </source>
</evidence>
<dbReference type="InterPro" id="IPR036390">
    <property type="entry name" value="WH_DNA-bd_sf"/>
</dbReference>
<dbReference type="PANTHER" id="PTHR38445">
    <property type="entry name" value="HTH-TYPE TRANSCRIPTIONAL REPRESSOR YTRA"/>
    <property type="match status" value="1"/>
</dbReference>
<comment type="caution">
    <text evidence="5">The sequence shown here is derived from an EMBL/GenBank/DDBJ whole genome shotgun (WGS) entry which is preliminary data.</text>
</comment>
<reference evidence="5 6" key="1">
    <citation type="submission" date="2018-06" db="EMBL/GenBank/DDBJ databases">
        <title>Genomic Encyclopedia of Archaeal and Bacterial Type Strains, Phase II (KMG-II): from individual species to whole genera.</title>
        <authorList>
            <person name="Goeker M."/>
        </authorList>
    </citation>
    <scope>NUCLEOTIDE SEQUENCE [LARGE SCALE GENOMIC DNA]</scope>
    <source>
        <strain evidence="5 6">DSM 14825</strain>
    </source>
</reference>
<sequence length="125" mass="14732">MEFRENEAIYLQIAAFVGDNILIEKWIEKIPSVRELAVDLQVNPNTVMRAYEFLQVKEVIVNKRGIGLFVAPEAKEKLKSYRKEKFLGQELPEFFRNISLLEISIEEIKQRYETFIQTNNKPEQP</sequence>
<accession>A0A327TA73</accession>
<feature type="domain" description="HTH gntR-type" evidence="4">
    <location>
        <begin position="28"/>
        <end position="70"/>
    </location>
</feature>
<dbReference type="Proteomes" id="UP000249754">
    <property type="component" value="Unassembled WGS sequence"/>
</dbReference>
<dbReference type="SUPFAM" id="SSF46785">
    <property type="entry name" value="Winged helix' DNA-binding domain"/>
    <property type="match status" value="1"/>
</dbReference>
<evidence type="ECO:0000313" key="6">
    <source>
        <dbReference type="Proteomes" id="UP000249754"/>
    </source>
</evidence>
<dbReference type="InterPro" id="IPR036388">
    <property type="entry name" value="WH-like_DNA-bd_sf"/>
</dbReference>
<dbReference type="PANTHER" id="PTHR38445:SF10">
    <property type="entry name" value="GNTR-FAMILY TRANSCRIPTIONAL REGULATOR"/>
    <property type="match status" value="1"/>
</dbReference>
<dbReference type="InterPro" id="IPR000524">
    <property type="entry name" value="Tscrpt_reg_HTH_GntR"/>
</dbReference>
<dbReference type="AlphaFoldDB" id="A0A327TA73"/>